<dbReference type="Proteomes" id="UP000028870">
    <property type="component" value="Unassembled WGS sequence"/>
</dbReference>
<reference evidence="2" key="1">
    <citation type="submission" date="2014-03" db="EMBL/GenBank/DDBJ databases">
        <title>Draft Genome Sequence of Mycobacterium cosmeticum DSM 44829.</title>
        <authorList>
            <person name="Croce O."/>
            <person name="Robert C."/>
            <person name="Raoult D."/>
            <person name="Drancourt M."/>
        </authorList>
    </citation>
    <scope>NUCLEOTIDE SEQUENCE [LARGE SCALE GENOMIC DNA]</scope>
    <source>
        <strain evidence="2">DSM 44829</strain>
    </source>
</reference>
<reference evidence="2" key="2">
    <citation type="submission" date="2014-03" db="EMBL/GenBank/DDBJ databases">
        <authorList>
            <person name="Urmite Genomes"/>
        </authorList>
    </citation>
    <scope>NUCLEOTIDE SEQUENCE</scope>
    <source>
        <strain evidence="2">DSM 44829</strain>
    </source>
</reference>
<dbReference type="RefSeq" id="WP_024451040.1">
    <property type="nucleotide sequence ID" value="NZ_CCBB010000003.1"/>
</dbReference>
<name>W9AUB1_MYCCO</name>
<proteinExistence type="predicted"/>
<organism evidence="2 3">
    <name type="scientific">Mycolicibacterium cosmeticum</name>
    <dbReference type="NCBI Taxonomy" id="258533"/>
    <lineage>
        <taxon>Bacteria</taxon>
        <taxon>Bacillati</taxon>
        <taxon>Actinomycetota</taxon>
        <taxon>Actinomycetes</taxon>
        <taxon>Mycobacteriales</taxon>
        <taxon>Mycobacteriaceae</taxon>
        <taxon>Mycolicibacterium</taxon>
    </lineage>
</organism>
<dbReference type="AlphaFoldDB" id="W9AUB1"/>
<gene>
    <name evidence="2" type="ORF">BN977_03888</name>
</gene>
<feature type="region of interest" description="Disordered" evidence="1">
    <location>
        <begin position="1"/>
        <end position="23"/>
    </location>
</feature>
<evidence type="ECO:0000313" key="3">
    <source>
        <dbReference type="Proteomes" id="UP000028870"/>
    </source>
</evidence>
<dbReference type="EMBL" id="CCBB010000003">
    <property type="protein sequence ID" value="CDO09068.1"/>
    <property type="molecule type" value="Genomic_DNA"/>
</dbReference>
<keyword evidence="3" id="KW-1185">Reference proteome</keyword>
<comment type="caution">
    <text evidence="2">The sequence shown here is derived from an EMBL/GenBank/DDBJ whole genome shotgun (WGS) entry which is preliminary data.</text>
</comment>
<accession>W9AUB1</accession>
<protein>
    <submittedName>
        <fullName evidence="2">Uncharacterized protein</fullName>
    </submittedName>
</protein>
<sequence length="73" mass="7790">MAEFAQRGIAARPGHRGTERSVRAGINNVEVDIRFHDGGVTWQGNDGRIHRRAGDSAPGTLADAIVESLLNPA</sequence>
<evidence type="ECO:0000256" key="1">
    <source>
        <dbReference type="SAM" id="MobiDB-lite"/>
    </source>
</evidence>
<evidence type="ECO:0000313" key="2">
    <source>
        <dbReference type="EMBL" id="CDO09068.1"/>
    </source>
</evidence>